<comment type="similarity">
    <text evidence="3">Belongs to the cytochrome P450 family.</text>
</comment>
<dbReference type="PANTHER" id="PTHR24306">
    <property type="match status" value="1"/>
</dbReference>
<dbReference type="STRING" id="2656787.A0A370TIC9"/>
<dbReference type="OrthoDB" id="3366823at2759"/>
<dbReference type="RefSeq" id="XP_031867936.1">
    <property type="nucleotide sequence ID" value="XM_032015667.1"/>
</dbReference>
<keyword evidence="4" id="KW-0443">Lipid metabolism</keyword>
<keyword evidence="5 7" id="KW-0479">Metal-binding</keyword>
<dbReference type="GeneID" id="43599893"/>
<comment type="caution">
    <text evidence="9">The sequence shown here is derived from an EMBL/GenBank/DDBJ whole genome shotgun (WGS) entry which is preliminary data.</text>
</comment>
<evidence type="ECO:0000313" key="10">
    <source>
        <dbReference type="Proteomes" id="UP000254866"/>
    </source>
</evidence>
<dbReference type="GO" id="GO:0005789">
    <property type="term" value="C:endoplasmic reticulum membrane"/>
    <property type="evidence" value="ECO:0007669"/>
    <property type="project" value="UniProtKB-SubCell"/>
</dbReference>
<dbReference type="Proteomes" id="UP000254866">
    <property type="component" value="Unassembled WGS sequence"/>
</dbReference>
<keyword evidence="8" id="KW-0472">Membrane</keyword>
<dbReference type="PANTHER" id="PTHR24306:SF7">
    <property type="entry name" value="AHBB"/>
    <property type="match status" value="1"/>
</dbReference>
<dbReference type="EMBL" id="NPIC01000006">
    <property type="protein sequence ID" value="RDL35113.1"/>
    <property type="molecule type" value="Genomic_DNA"/>
</dbReference>
<evidence type="ECO:0000256" key="7">
    <source>
        <dbReference type="PIRSR" id="PIRSR602403-1"/>
    </source>
</evidence>
<dbReference type="Pfam" id="PF00067">
    <property type="entry name" value="p450"/>
    <property type="match status" value="1"/>
</dbReference>
<evidence type="ECO:0000313" key="9">
    <source>
        <dbReference type="EMBL" id="RDL35113.1"/>
    </source>
</evidence>
<comment type="cofactor">
    <cofactor evidence="1 7">
        <name>heme</name>
        <dbReference type="ChEBI" id="CHEBI:30413"/>
    </cofactor>
</comment>
<evidence type="ECO:0000256" key="3">
    <source>
        <dbReference type="ARBA" id="ARBA00010617"/>
    </source>
</evidence>
<dbReference type="InterPro" id="IPR001128">
    <property type="entry name" value="Cyt_P450"/>
</dbReference>
<evidence type="ECO:0000256" key="8">
    <source>
        <dbReference type="SAM" id="Phobius"/>
    </source>
</evidence>
<name>A0A370TIC9_9HELO</name>
<keyword evidence="10" id="KW-1185">Reference proteome</keyword>
<dbReference type="GO" id="GO:0005506">
    <property type="term" value="F:iron ion binding"/>
    <property type="evidence" value="ECO:0007669"/>
    <property type="project" value="InterPro"/>
</dbReference>
<feature type="transmembrane region" description="Helical" evidence="8">
    <location>
        <begin position="22"/>
        <end position="46"/>
    </location>
</feature>
<feature type="binding site" description="axial binding residue" evidence="7">
    <location>
        <position position="510"/>
    </location>
    <ligand>
        <name>heme</name>
        <dbReference type="ChEBI" id="CHEBI:30413"/>
    </ligand>
    <ligandPart>
        <name>Fe</name>
        <dbReference type="ChEBI" id="CHEBI:18248"/>
    </ligandPart>
</feature>
<dbReference type="SUPFAM" id="SSF48264">
    <property type="entry name" value="Cytochrome P450"/>
    <property type="match status" value="1"/>
</dbReference>
<dbReference type="InterPro" id="IPR002403">
    <property type="entry name" value="Cyt_P450_E_grp-IV"/>
</dbReference>
<comment type="subcellular location">
    <subcellularLocation>
        <location evidence="2">Endoplasmic reticulum membrane</location>
        <topology evidence="2">Single-pass membrane protein</topology>
    </subcellularLocation>
</comment>
<reference evidence="9 10" key="1">
    <citation type="journal article" date="2018" name="IMA Fungus">
        <title>IMA Genome-F 9: Draft genome sequence of Annulohypoxylon stygium, Aspergillus mulundensis, Berkeleyomyces basicola (syn. Thielaviopsis basicola), Ceratocystis smalleyi, two Cercospora beticola strains, Coleophoma cylindrospora, Fusarium fracticaudum, Phialophora cf. hyalina, and Morchella septimelata.</title>
        <authorList>
            <person name="Wingfield B.D."/>
            <person name="Bills G.F."/>
            <person name="Dong Y."/>
            <person name="Huang W."/>
            <person name="Nel W.J."/>
            <person name="Swalarsk-Parry B.S."/>
            <person name="Vaghefi N."/>
            <person name="Wilken P.M."/>
            <person name="An Z."/>
            <person name="de Beer Z.W."/>
            <person name="De Vos L."/>
            <person name="Chen L."/>
            <person name="Duong T.A."/>
            <person name="Gao Y."/>
            <person name="Hammerbacher A."/>
            <person name="Kikkert J.R."/>
            <person name="Li Y."/>
            <person name="Li H."/>
            <person name="Li K."/>
            <person name="Li Q."/>
            <person name="Liu X."/>
            <person name="Ma X."/>
            <person name="Naidoo K."/>
            <person name="Pethybridge S.J."/>
            <person name="Sun J."/>
            <person name="Steenkamp E.T."/>
            <person name="van der Nest M.A."/>
            <person name="van Wyk S."/>
            <person name="Wingfield M.J."/>
            <person name="Xiong C."/>
            <person name="Yue Q."/>
            <person name="Zhang X."/>
        </authorList>
    </citation>
    <scope>NUCLEOTIDE SEQUENCE [LARGE SCALE GENOMIC DNA]</scope>
    <source>
        <strain evidence="9 10">BP 5553</strain>
    </source>
</reference>
<dbReference type="AlphaFoldDB" id="A0A370TIC9"/>
<organism evidence="9 10">
    <name type="scientific">Venustampulla echinocandica</name>
    <dbReference type="NCBI Taxonomy" id="2656787"/>
    <lineage>
        <taxon>Eukaryota</taxon>
        <taxon>Fungi</taxon>
        <taxon>Dikarya</taxon>
        <taxon>Ascomycota</taxon>
        <taxon>Pezizomycotina</taxon>
        <taxon>Leotiomycetes</taxon>
        <taxon>Helotiales</taxon>
        <taxon>Pleuroascaceae</taxon>
        <taxon>Venustampulla</taxon>
    </lineage>
</organism>
<keyword evidence="6 7" id="KW-0408">Iron</keyword>
<evidence type="ECO:0000256" key="2">
    <source>
        <dbReference type="ARBA" id="ARBA00004389"/>
    </source>
</evidence>
<keyword evidence="8" id="KW-0812">Transmembrane</keyword>
<dbReference type="PRINTS" id="PR00465">
    <property type="entry name" value="EP450IV"/>
</dbReference>
<keyword evidence="7" id="KW-0349">Heme</keyword>
<evidence type="ECO:0000256" key="4">
    <source>
        <dbReference type="ARBA" id="ARBA00022516"/>
    </source>
</evidence>
<dbReference type="GO" id="GO:0020037">
    <property type="term" value="F:heme binding"/>
    <property type="evidence" value="ECO:0007669"/>
    <property type="project" value="InterPro"/>
</dbReference>
<dbReference type="InterPro" id="IPR036396">
    <property type="entry name" value="Cyt_P450_sf"/>
</dbReference>
<protein>
    <submittedName>
        <fullName evidence="9">Cytochrome P450</fullName>
    </submittedName>
</protein>
<gene>
    <name evidence="9" type="ORF">BP5553_07044</name>
</gene>
<dbReference type="GO" id="GO:0004497">
    <property type="term" value="F:monooxygenase activity"/>
    <property type="evidence" value="ECO:0007669"/>
    <property type="project" value="InterPro"/>
</dbReference>
<dbReference type="CDD" id="cd11040">
    <property type="entry name" value="CYP7_CYP8-like"/>
    <property type="match status" value="1"/>
</dbReference>
<proteinExistence type="inferred from homology"/>
<keyword evidence="8" id="KW-1133">Transmembrane helix</keyword>
<evidence type="ECO:0000256" key="5">
    <source>
        <dbReference type="ARBA" id="ARBA00022723"/>
    </source>
</evidence>
<dbReference type="GO" id="GO:0016705">
    <property type="term" value="F:oxidoreductase activity, acting on paired donors, with incorporation or reduction of molecular oxygen"/>
    <property type="evidence" value="ECO:0007669"/>
    <property type="project" value="InterPro"/>
</dbReference>
<evidence type="ECO:0000256" key="6">
    <source>
        <dbReference type="ARBA" id="ARBA00023004"/>
    </source>
</evidence>
<sequence length="573" mass="64989">MDDDFYASSTNVRPPSSAWRSVAWGAITSPNVVLALLLGPFIIAIVTRYLSGRSVEASSNGKAKRPWKLPYWVPGVGHGFPFLMNPVKLMREAGDRSPHDMFSLNLGGTTHNIISDPSLVRSVMAQRESTLLFKPIAISVVRKFFGIPPESVRKFDKVWDEMNATTSYLMREPHIGIMIDRTVHYLENHIPQMITFTDADIDLQPWERWANASYISSTETEINLMTLMRDMMGNASVPAMFGSAFIEKYPDILHDIYATDAGMYFFLLGLPAWTPWPGVIKAHIARRNVWQALDEHQRALDALALGKPFDYSWGELDDVSEFIVKRNEVQRRNGFEIRERGEFSVLWALVVNSSLLVYWQLLYILSVPGLADRIRAEIAPYVTVTQGATIGKISETPKLHISHPELSRNCPLLKSTYFEALRMSDQPWSVRQVGQDVVISGDKKADDPATYLLKKGEYVTIPHDLHMKDPKYFKYPEEFDPERFLVTKEDGSVEANMGTIRPYGGGPSWCKGRIIAERECLAQVAGILAFWDITPADKQAGWVIPKQKKTAAVSLPVHETRVRIKRRVFDWER</sequence>
<dbReference type="Gene3D" id="1.10.630.10">
    <property type="entry name" value="Cytochrome P450"/>
    <property type="match status" value="1"/>
</dbReference>
<accession>A0A370TIC9</accession>
<keyword evidence="4" id="KW-0444">Lipid biosynthesis</keyword>
<evidence type="ECO:0000256" key="1">
    <source>
        <dbReference type="ARBA" id="ARBA00001971"/>
    </source>
</evidence>